<protein>
    <recommendedName>
        <fullName evidence="3">TnsA endonuclease N-terminal domain-containing protein</fullName>
    </recommendedName>
</protein>
<evidence type="ECO:0008006" key="3">
    <source>
        <dbReference type="Google" id="ProtNLM"/>
    </source>
</evidence>
<gene>
    <name evidence="1" type="ORF">Q3C12_22260</name>
</gene>
<proteinExistence type="predicted"/>
<evidence type="ECO:0000313" key="2">
    <source>
        <dbReference type="Proteomes" id="UP001168883"/>
    </source>
</evidence>
<dbReference type="EMBL" id="JAUMKJ010000030">
    <property type="protein sequence ID" value="MDO3679741.1"/>
    <property type="molecule type" value="Genomic_DNA"/>
</dbReference>
<evidence type="ECO:0000313" key="1">
    <source>
        <dbReference type="EMBL" id="MDO3679741.1"/>
    </source>
</evidence>
<organism evidence="1 2">
    <name type="scientific">Paenibacillus ehimensis</name>
    <dbReference type="NCBI Taxonomy" id="79264"/>
    <lineage>
        <taxon>Bacteria</taxon>
        <taxon>Bacillati</taxon>
        <taxon>Bacillota</taxon>
        <taxon>Bacilli</taxon>
        <taxon>Bacillales</taxon>
        <taxon>Paenibacillaceae</taxon>
        <taxon>Paenibacillus</taxon>
    </lineage>
</organism>
<comment type="caution">
    <text evidence="1">The sequence shown here is derived from an EMBL/GenBank/DDBJ whole genome shotgun (WGS) entry which is preliminary data.</text>
</comment>
<name>A0ABT8VFJ9_9BACL</name>
<dbReference type="RefSeq" id="WP_302879935.1">
    <property type="nucleotide sequence ID" value="NZ_JAUMKJ010000030.1"/>
</dbReference>
<keyword evidence="2" id="KW-1185">Reference proteome</keyword>
<dbReference type="Proteomes" id="UP001168883">
    <property type="component" value="Unassembled WGS sequence"/>
</dbReference>
<accession>A0ABT8VFJ9</accession>
<sequence length="208" mass="24828">MYKPIPIKRSDRYGSSFWDGYSYKLQRNVHFFGDLKYDHWILVETDPNILKYCERPNSEKLQQNNLHKAFDMWQLERNGKETFLNIRYKNQSDTNHERLEKWCTKLGYDYKVLYEEDIRGQALYLKNMKWLLPYIGQRKPPIETDKRHILRALGDQNKTIGELQSICSTIPISRIRENIYFLIYSGELIATNIKEVELGIATEVKRIG</sequence>
<reference evidence="1" key="1">
    <citation type="submission" date="2023-07" db="EMBL/GenBank/DDBJ databases">
        <authorList>
            <person name="Aktuganov G."/>
            <person name="Boyko T."/>
            <person name="Delegan Y."/>
            <person name="Galimzianova N."/>
            <person name="Gilvanova E."/>
            <person name="Korobov V."/>
            <person name="Kuzmina L."/>
            <person name="Melentiev A."/>
            <person name="Milman P."/>
            <person name="Ryabova A."/>
            <person name="Stupak E."/>
            <person name="Yasakov T."/>
            <person name="Zharikova N."/>
            <person name="Zhurenko E."/>
        </authorList>
    </citation>
    <scope>NUCLEOTIDE SEQUENCE</scope>
    <source>
        <strain evidence="1">IB-739</strain>
    </source>
</reference>